<dbReference type="AlphaFoldDB" id="A0A255XMJ9"/>
<proteinExistence type="predicted"/>
<dbReference type="SUPFAM" id="SSF100950">
    <property type="entry name" value="NagB/RpiA/CoA transferase-like"/>
    <property type="match status" value="1"/>
</dbReference>
<evidence type="ECO:0000313" key="6">
    <source>
        <dbReference type="EMBL" id="OYQ18132.1"/>
    </source>
</evidence>
<evidence type="ECO:0000256" key="2">
    <source>
        <dbReference type="ARBA" id="ARBA00023015"/>
    </source>
</evidence>
<dbReference type="InterPro" id="IPR036388">
    <property type="entry name" value="WH-like_DNA-bd_sf"/>
</dbReference>
<dbReference type="InterPro" id="IPR050313">
    <property type="entry name" value="Carb_Metab_HTH_regulators"/>
</dbReference>
<keyword evidence="7" id="KW-1185">Reference proteome</keyword>
<organism evidence="6 7">
    <name type="scientific">Elstera cyanobacteriorum</name>
    <dbReference type="NCBI Taxonomy" id="2022747"/>
    <lineage>
        <taxon>Bacteria</taxon>
        <taxon>Pseudomonadati</taxon>
        <taxon>Pseudomonadota</taxon>
        <taxon>Alphaproteobacteria</taxon>
        <taxon>Rhodospirillales</taxon>
        <taxon>Rhodospirillaceae</taxon>
        <taxon>Elstera</taxon>
    </lineage>
</organism>
<evidence type="ECO:0000313" key="7">
    <source>
        <dbReference type="Proteomes" id="UP000216361"/>
    </source>
</evidence>
<keyword evidence="3" id="KW-0238">DNA-binding</keyword>
<dbReference type="GO" id="GO:0003700">
    <property type="term" value="F:DNA-binding transcription factor activity"/>
    <property type="evidence" value="ECO:0007669"/>
    <property type="project" value="InterPro"/>
</dbReference>
<keyword evidence="1" id="KW-0678">Repressor</keyword>
<dbReference type="EMBL" id="NOXS01000033">
    <property type="protein sequence ID" value="OYQ18132.1"/>
    <property type="molecule type" value="Genomic_DNA"/>
</dbReference>
<dbReference type="PROSITE" id="PS51000">
    <property type="entry name" value="HTH_DEOR_2"/>
    <property type="match status" value="1"/>
</dbReference>
<name>A0A255XMJ9_9PROT</name>
<dbReference type="InterPro" id="IPR037171">
    <property type="entry name" value="NagB/RpiA_transferase-like"/>
</dbReference>
<protein>
    <recommendedName>
        <fullName evidence="5">HTH deoR-type domain-containing protein</fullName>
    </recommendedName>
</protein>
<sequence length="259" mass="27567">MLAEERRERILEMLGQQGRVIAADLAQRFATSEDTIRRDLRDLDLAGKLRRVHGGAVRRTGMGPDFRERVATDPVRKRALALAAAALIRPEDILLIDAGSTNLALARLLEDGQATAIITNCPHIAVATGHFSRTEVIMLGGTVAAGTGSVRGARTLRALADIRADLCFIGACGLDPAFGLGVWESEDAVLKQAMIYASHRTACAVTTEKLTQTAPFKVADLAGLHHIILEADAPADLVTRLRAGAEAPDVRIAAPEAGQ</sequence>
<evidence type="ECO:0000256" key="3">
    <source>
        <dbReference type="ARBA" id="ARBA00023125"/>
    </source>
</evidence>
<dbReference type="InterPro" id="IPR036390">
    <property type="entry name" value="WH_DNA-bd_sf"/>
</dbReference>
<evidence type="ECO:0000256" key="1">
    <source>
        <dbReference type="ARBA" id="ARBA00022491"/>
    </source>
</evidence>
<dbReference type="PRINTS" id="PR00037">
    <property type="entry name" value="HTHLACR"/>
</dbReference>
<dbReference type="SMART" id="SM00420">
    <property type="entry name" value="HTH_DEOR"/>
    <property type="match status" value="1"/>
</dbReference>
<gene>
    <name evidence="6" type="ORF">CHR90_14340</name>
</gene>
<dbReference type="PANTHER" id="PTHR30363:SF4">
    <property type="entry name" value="GLYCEROL-3-PHOSPHATE REGULON REPRESSOR"/>
    <property type="match status" value="1"/>
</dbReference>
<dbReference type="Gene3D" id="1.10.10.10">
    <property type="entry name" value="Winged helix-like DNA-binding domain superfamily/Winged helix DNA-binding domain"/>
    <property type="match status" value="1"/>
</dbReference>
<dbReference type="PROSITE" id="PS00894">
    <property type="entry name" value="HTH_DEOR_1"/>
    <property type="match status" value="1"/>
</dbReference>
<accession>A0A255XMJ9</accession>
<dbReference type="Pfam" id="PF08220">
    <property type="entry name" value="HTH_DeoR"/>
    <property type="match status" value="1"/>
</dbReference>
<evidence type="ECO:0000256" key="4">
    <source>
        <dbReference type="ARBA" id="ARBA00023163"/>
    </source>
</evidence>
<evidence type="ECO:0000259" key="5">
    <source>
        <dbReference type="PROSITE" id="PS51000"/>
    </source>
</evidence>
<feature type="domain" description="HTH deoR-type" evidence="5">
    <location>
        <begin position="3"/>
        <end position="58"/>
    </location>
</feature>
<comment type="caution">
    <text evidence="6">The sequence shown here is derived from an EMBL/GenBank/DDBJ whole genome shotgun (WGS) entry which is preliminary data.</text>
</comment>
<dbReference type="SMART" id="SM01134">
    <property type="entry name" value="DeoRC"/>
    <property type="match status" value="1"/>
</dbReference>
<dbReference type="InterPro" id="IPR014036">
    <property type="entry name" value="DeoR-like_C"/>
</dbReference>
<dbReference type="InterPro" id="IPR018356">
    <property type="entry name" value="Tscrpt_reg_HTH_DeoR_CS"/>
</dbReference>
<dbReference type="SUPFAM" id="SSF46785">
    <property type="entry name" value="Winged helix' DNA-binding domain"/>
    <property type="match status" value="1"/>
</dbReference>
<dbReference type="Pfam" id="PF00455">
    <property type="entry name" value="DeoRC"/>
    <property type="match status" value="1"/>
</dbReference>
<dbReference type="PANTHER" id="PTHR30363">
    <property type="entry name" value="HTH-TYPE TRANSCRIPTIONAL REGULATOR SRLR-RELATED"/>
    <property type="match status" value="1"/>
</dbReference>
<reference evidence="6 7" key="1">
    <citation type="submission" date="2017-07" db="EMBL/GenBank/DDBJ databases">
        <title>Elstera cyanobacteriorum sp. nov., a novel bacterium isolated from cyanobacterial aggregates in a eutrophic lake.</title>
        <authorList>
            <person name="Cai H."/>
        </authorList>
    </citation>
    <scope>NUCLEOTIDE SEQUENCE [LARGE SCALE GENOMIC DNA]</scope>
    <source>
        <strain evidence="6 7">TH019</strain>
    </source>
</reference>
<dbReference type="RefSeq" id="WP_094409693.1">
    <property type="nucleotide sequence ID" value="NZ_BMJZ01000002.1"/>
</dbReference>
<dbReference type="InterPro" id="IPR001034">
    <property type="entry name" value="DeoR_HTH"/>
</dbReference>
<keyword evidence="2" id="KW-0805">Transcription regulation</keyword>
<dbReference type="GO" id="GO:0003677">
    <property type="term" value="F:DNA binding"/>
    <property type="evidence" value="ECO:0007669"/>
    <property type="project" value="UniProtKB-KW"/>
</dbReference>
<dbReference type="OrthoDB" id="9814815at2"/>
<keyword evidence="4" id="KW-0804">Transcription</keyword>
<dbReference type="Proteomes" id="UP000216361">
    <property type="component" value="Unassembled WGS sequence"/>
</dbReference>